<evidence type="ECO:0000259" key="11">
    <source>
        <dbReference type="Pfam" id="PF13954"/>
    </source>
</evidence>
<dbReference type="Proteomes" id="UP000620382">
    <property type="component" value="Unassembled WGS sequence"/>
</dbReference>
<evidence type="ECO:0000256" key="3">
    <source>
        <dbReference type="ARBA" id="ARBA00022448"/>
    </source>
</evidence>
<keyword evidence="8" id="KW-0998">Cell outer membrane</keyword>
<reference evidence="13 14" key="1">
    <citation type="submission" date="2019-08" db="EMBL/GenBank/DDBJ databases">
        <title>Pseudomonas haemolytica sp. nov. isolated from raw milk and skim milk concentrate.</title>
        <authorList>
            <person name="Hofmann K."/>
            <person name="Huptas C."/>
            <person name="Doll E."/>
            <person name="Scherer S."/>
            <person name="Wenning M."/>
        </authorList>
    </citation>
    <scope>NUCLEOTIDE SEQUENCE [LARGE SCALE GENOMIC DNA]</scope>
    <source>
        <strain evidence="13 14">DSM 108987</strain>
    </source>
</reference>
<dbReference type="InterPro" id="IPR043142">
    <property type="entry name" value="PapC-like_C_sf"/>
</dbReference>
<keyword evidence="5" id="KW-0812">Transmembrane</keyword>
<dbReference type="PANTHER" id="PTHR30451:SF8">
    <property type="entry name" value="FIMBRIAL USHER PROTEIN"/>
    <property type="match status" value="1"/>
</dbReference>
<dbReference type="EMBL" id="VOIW01000003">
    <property type="protein sequence ID" value="MRJ37752.1"/>
    <property type="molecule type" value="Genomic_DNA"/>
</dbReference>
<feature type="domain" description="PapC N-terminal" evidence="11">
    <location>
        <begin position="37"/>
        <end position="173"/>
    </location>
</feature>
<keyword evidence="15" id="KW-1185">Reference proteome</keyword>
<dbReference type="InterPro" id="IPR025885">
    <property type="entry name" value="PapC_N"/>
</dbReference>
<dbReference type="PANTHER" id="PTHR30451">
    <property type="entry name" value="OUTER MEMBRANE USHER PROTEIN"/>
    <property type="match status" value="1"/>
</dbReference>
<dbReference type="Gene3D" id="2.60.40.2610">
    <property type="entry name" value="Outer membrane usher protein FimD, plug domain"/>
    <property type="match status" value="1"/>
</dbReference>
<evidence type="ECO:0000313" key="12">
    <source>
        <dbReference type="EMBL" id="MBK3460671.1"/>
    </source>
</evidence>
<dbReference type="GO" id="GO:0009279">
    <property type="term" value="C:cell outer membrane"/>
    <property type="evidence" value="ECO:0007669"/>
    <property type="project" value="UniProtKB-SubCell"/>
</dbReference>
<sequence length="827" mass="89196">MIPRWVSISRVYGSKVVIGLATLCSVPAYSQPLGEGFDLAVLSAHGIDPKVADFFRSTARFREGVHVVGLRVNGNPLGLVEARFDYDGQLCFTPQLLEKAGLRIPAGIVRQGITPSQACHDFLGEYPATILKLRPGSDEVSLVVPTQSVREQDWDGGNFSQGGTAAVFNYDVQGFGERTRNDSARSVSAYTEAGFNLGNWVIRSRQFYVSDNGKSRSEHVNAYAQRDFEALKSTFQVGQISTNNPIFGGLQLSGFQLSPDGRSRAAGAGSSVVVEGLAQDSSRVEVRQAGVLIHTTLVPAGPFRFTGLVLLNGTSDLEVSVVGTRGGSHRFTVPAASFRGAFQVEPGYHFSLGKVRGAKLEDGEPPVVAMGSGTWGLGRDSSLGFGLMSTDAYHAAGGTLSSIFFQRLSIAVNQNLSRDNIGNVSGAQRAISLGSPLTANIELSASATTRTRGYRDLLEAGRSMGRDDLNSRFKSQYTFGVSWANPQLGGFSLNYSHGSQFDGQSAEHLFAAWNRDFSGTRVALIADSRVGGSRARSARRDEREQRRREPGKDLSVRLEVTVAFGESRSVRSYASRRDDRVELGTTFSERVNDAVNYEVGMAREQASREQSVHGRVNVTPRYTQFSLGMRRDSLGTGYASQLQGGVVAHEQGLTFSPYAVQDTFGIVSVGDVRSAKVSTPQGPVWTDSGGQAVIASLPPYQSSSVEVQTQSLPRRIDLKNGTKTLAVGRGSFNTVEFEVIKVRRLLLEVRDEQGQPLPQGAAVFAKNNVFLTSVVGEGMVFLNNLDEPQVLSISSGDGPACSFQLNPEPETDEDKLYETASAVCRAQ</sequence>
<evidence type="ECO:0000256" key="5">
    <source>
        <dbReference type="ARBA" id="ARBA00022692"/>
    </source>
</evidence>
<dbReference type="Pfam" id="PF00577">
    <property type="entry name" value="Usher"/>
    <property type="match status" value="1"/>
</dbReference>
<evidence type="ECO:0000256" key="2">
    <source>
        <dbReference type="ARBA" id="ARBA00008064"/>
    </source>
</evidence>
<dbReference type="Pfam" id="PF13953">
    <property type="entry name" value="PapC_C"/>
    <property type="match status" value="1"/>
</dbReference>
<evidence type="ECO:0000259" key="10">
    <source>
        <dbReference type="Pfam" id="PF13953"/>
    </source>
</evidence>
<dbReference type="InterPro" id="IPR037224">
    <property type="entry name" value="PapC_N_sf"/>
</dbReference>
<keyword evidence="6" id="KW-0732">Signal</keyword>
<name>A0A5P1DBE0_9PSED</name>
<comment type="subcellular location">
    <subcellularLocation>
        <location evidence="1">Cell outer membrane</location>
        <topology evidence="1">Multi-pass membrane protein</topology>
    </subcellularLocation>
</comment>
<dbReference type="GO" id="GO:0009297">
    <property type="term" value="P:pilus assembly"/>
    <property type="evidence" value="ECO:0007669"/>
    <property type="project" value="InterPro"/>
</dbReference>
<evidence type="ECO:0000313" key="14">
    <source>
        <dbReference type="Proteomes" id="UP000408764"/>
    </source>
</evidence>
<comment type="similarity">
    <text evidence="2">Belongs to the fimbrial export usher family.</text>
</comment>
<dbReference type="EMBL" id="JAENSR010000004">
    <property type="protein sequence ID" value="MBK3460671.1"/>
    <property type="molecule type" value="Genomic_DNA"/>
</dbReference>
<organism evidence="13 14">
    <name type="scientific">Pseudomonas haemolytica</name>
    <dbReference type="NCBI Taxonomy" id="2600065"/>
    <lineage>
        <taxon>Bacteria</taxon>
        <taxon>Pseudomonadati</taxon>
        <taxon>Pseudomonadota</taxon>
        <taxon>Gammaproteobacteria</taxon>
        <taxon>Pseudomonadales</taxon>
        <taxon>Pseudomonadaceae</taxon>
        <taxon>Pseudomonas</taxon>
    </lineage>
</organism>
<dbReference type="RefSeq" id="WP_153871462.1">
    <property type="nucleotide sequence ID" value="NZ_JAEKCT010000003.1"/>
</dbReference>
<evidence type="ECO:0000256" key="7">
    <source>
        <dbReference type="ARBA" id="ARBA00023136"/>
    </source>
</evidence>
<proteinExistence type="inferred from homology"/>
<feature type="domain" description="PapC-like C-terminal" evidence="10">
    <location>
        <begin position="746"/>
        <end position="806"/>
    </location>
</feature>
<reference evidence="12 15" key="2">
    <citation type="submission" date="2021-01" db="EMBL/GenBank/DDBJ databases">
        <title>Antibiotic resistance and phylogeny of Pseudomonas spp. isolated over three decades from chicken meat in the Norwegian food chain.</title>
        <authorList>
            <person name="Moen B."/>
        </authorList>
    </citation>
    <scope>NUCLEOTIDE SEQUENCE [LARGE SCALE GENOMIC DNA]</scope>
    <source>
        <strain evidence="12 15">MF6766</strain>
    </source>
</reference>
<dbReference type="Pfam" id="PF13954">
    <property type="entry name" value="PapC_N"/>
    <property type="match status" value="1"/>
</dbReference>
<dbReference type="GO" id="GO:0015473">
    <property type="term" value="F:fimbrial usher porin activity"/>
    <property type="evidence" value="ECO:0007669"/>
    <property type="project" value="InterPro"/>
</dbReference>
<feature type="compositionally biased region" description="Basic and acidic residues" evidence="9">
    <location>
        <begin position="538"/>
        <end position="552"/>
    </location>
</feature>
<evidence type="ECO:0000256" key="6">
    <source>
        <dbReference type="ARBA" id="ARBA00022729"/>
    </source>
</evidence>
<evidence type="ECO:0000256" key="4">
    <source>
        <dbReference type="ARBA" id="ARBA00022452"/>
    </source>
</evidence>
<evidence type="ECO:0000313" key="13">
    <source>
        <dbReference type="EMBL" id="MRJ37752.1"/>
    </source>
</evidence>
<dbReference type="InterPro" id="IPR025949">
    <property type="entry name" value="PapC-like_C"/>
</dbReference>
<dbReference type="AlphaFoldDB" id="A0A5P1DBE0"/>
<dbReference type="Gene3D" id="2.60.40.2070">
    <property type="match status" value="1"/>
</dbReference>
<evidence type="ECO:0000313" key="15">
    <source>
        <dbReference type="Proteomes" id="UP000620382"/>
    </source>
</evidence>
<evidence type="ECO:0000256" key="8">
    <source>
        <dbReference type="ARBA" id="ARBA00023237"/>
    </source>
</evidence>
<feature type="region of interest" description="Disordered" evidence="9">
    <location>
        <begin position="533"/>
        <end position="552"/>
    </location>
</feature>
<dbReference type="InterPro" id="IPR000015">
    <property type="entry name" value="Fimb_usher"/>
</dbReference>
<keyword evidence="3" id="KW-0813">Transport</keyword>
<keyword evidence="4" id="KW-1134">Transmembrane beta strand</keyword>
<dbReference type="SUPFAM" id="SSF141729">
    <property type="entry name" value="FimD N-terminal domain-like"/>
    <property type="match status" value="1"/>
</dbReference>
<accession>A0A5P1DBE0</accession>
<dbReference type="Gene3D" id="2.60.40.3110">
    <property type="match status" value="1"/>
</dbReference>
<evidence type="ECO:0000256" key="9">
    <source>
        <dbReference type="SAM" id="MobiDB-lite"/>
    </source>
</evidence>
<dbReference type="InterPro" id="IPR042186">
    <property type="entry name" value="FimD_plug_dom"/>
</dbReference>
<evidence type="ECO:0000256" key="1">
    <source>
        <dbReference type="ARBA" id="ARBA00004571"/>
    </source>
</evidence>
<gene>
    <name evidence="13" type="ORF">FRT59_12355</name>
    <name evidence="12" type="ORF">JJD71_16505</name>
</gene>
<keyword evidence="7" id="KW-0472">Membrane</keyword>
<comment type="caution">
    <text evidence="13">The sequence shown here is derived from an EMBL/GenBank/DDBJ whole genome shotgun (WGS) entry which is preliminary data.</text>
</comment>
<dbReference type="OrthoDB" id="6465993at2"/>
<protein>
    <submittedName>
        <fullName evidence="13">Fimbria/pilus outer membrane usher protein</fullName>
    </submittedName>
</protein>
<dbReference type="Proteomes" id="UP000408764">
    <property type="component" value="Unassembled WGS sequence"/>
</dbReference>